<comment type="caution">
    <text evidence="1">The sequence shown here is derived from an EMBL/GenBank/DDBJ whole genome shotgun (WGS) entry which is preliminary data.</text>
</comment>
<keyword evidence="2" id="KW-1185">Reference proteome</keyword>
<dbReference type="OrthoDB" id="7023033at2"/>
<reference evidence="1 2" key="1">
    <citation type="submission" date="2019-11" db="EMBL/GenBank/DDBJ databases">
        <title>Pseudmonas karstica sp. nov. and Pseudomonas spelaei sp. nov. from caves.</title>
        <authorList>
            <person name="Zeman M."/>
        </authorList>
    </citation>
    <scope>NUCLEOTIDE SEQUENCE [LARGE SCALE GENOMIC DNA]</scope>
    <source>
        <strain evidence="1 2">CCM 7891</strain>
    </source>
</reference>
<name>A0A7X2RVY7_9PSED</name>
<accession>A0A7X2RVY7</accession>
<protein>
    <submittedName>
        <fullName evidence="1">Uncharacterized protein</fullName>
    </submittedName>
</protein>
<dbReference type="RefSeq" id="WP_154745589.1">
    <property type="nucleotide sequence ID" value="NZ_JBHSTG010000037.1"/>
</dbReference>
<evidence type="ECO:0000313" key="2">
    <source>
        <dbReference type="Proteomes" id="UP000431485"/>
    </source>
</evidence>
<dbReference type="Proteomes" id="UP000431485">
    <property type="component" value="Unassembled WGS sequence"/>
</dbReference>
<proteinExistence type="predicted"/>
<sequence length="222" mass="25637">MNQSIGNTTIGEAIARNHGLLWHHFFDSLLNLDDYTQLFESIRAVTGNPALQAELETRWEDKDIQQDEEINTLLHHVRYACLYLELGSTAEAQKNRDRAWAFTNYASVMVGEIIEKSAAILNARDAESRAKQNSKNAQGRNNSILPIKEEAARLLYKLKPKTGWPYKTTAISKLEKPLSEFIEKNKIPTLQISNIEKWLKEWMRDDELVNRAWESNKHMKAR</sequence>
<evidence type="ECO:0000313" key="1">
    <source>
        <dbReference type="EMBL" id="MTD22023.1"/>
    </source>
</evidence>
<dbReference type="AlphaFoldDB" id="A0A7X2RVY7"/>
<dbReference type="EMBL" id="WLYI01000042">
    <property type="protein sequence ID" value="MTD22023.1"/>
    <property type="molecule type" value="Genomic_DNA"/>
</dbReference>
<gene>
    <name evidence="1" type="ORF">GIR22_23120</name>
</gene>
<organism evidence="1 2">
    <name type="scientific">Pseudomonas karstica</name>
    <dbReference type="NCBI Taxonomy" id="1055468"/>
    <lineage>
        <taxon>Bacteria</taxon>
        <taxon>Pseudomonadati</taxon>
        <taxon>Pseudomonadota</taxon>
        <taxon>Gammaproteobacteria</taxon>
        <taxon>Pseudomonadales</taxon>
        <taxon>Pseudomonadaceae</taxon>
        <taxon>Pseudomonas</taxon>
    </lineage>
</organism>